<dbReference type="EMBL" id="AAWS01000014">
    <property type="protein sequence ID" value="EAY28683.1"/>
    <property type="molecule type" value="Genomic_DNA"/>
</dbReference>
<name>A1ZLC9_MICM2</name>
<organism evidence="1 2">
    <name type="scientific">Microscilla marina ATCC 23134</name>
    <dbReference type="NCBI Taxonomy" id="313606"/>
    <lineage>
        <taxon>Bacteria</taxon>
        <taxon>Pseudomonadati</taxon>
        <taxon>Bacteroidota</taxon>
        <taxon>Cytophagia</taxon>
        <taxon>Cytophagales</taxon>
        <taxon>Microscillaceae</taxon>
        <taxon>Microscilla</taxon>
    </lineage>
</organism>
<protein>
    <submittedName>
        <fullName evidence="1">Uncharacterized protein</fullName>
    </submittedName>
</protein>
<gene>
    <name evidence="1" type="ORF">M23134_07781</name>
</gene>
<reference evidence="1 2" key="1">
    <citation type="submission" date="2007-01" db="EMBL/GenBank/DDBJ databases">
        <authorList>
            <person name="Haygood M."/>
            <person name="Podell S."/>
            <person name="Anderson C."/>
            <person name="Hopkinson B."/>
            <person name="Roe K."/>
            <person name="Barbeau K."/>
            <person name="Gaasterland T."/>
            <person name="Ferriera S."/>
            <person name="Johnson J."/>
            <person name="Kravitz S."/>
            <person name="Beeson K."/>
            <person name="Sutton G."/>
            <person name="Rogers Y.-H."/>
            <person name="Friedman R."/>
            <person name="Frazier M."/>
            <person name="Venter J.C."/>
        </authorList>
    </citation>
    <scope>NUCLEOTIDE SEQUENCE [LARGE SCALE GENOMIC DNA]</scope>
    <source>
        <strain evidence="1 2">ATCC 23134</strain>
    </source>
</reference>
<comment type="caution">
    <text evidence="1">The sequence shown here is derived from an EMBL/GenBank/DDBJ whole genome shotgun (WGS) entry which is preliminary data.</text>
</comment>
<proteinExistence type="predicted"/>
<evidence type="ECO:0000313" key="2">
    <source>
        <dbReference type="Proteomes" id="UP000004095"/>
    </source>
</evidence>
<accession>A1ZLC9</accession>
<dbReference type="Proteomes" id="UP000004095">
    <property type="component" value="Unassembled WGS sequence"/>
</dbReference>
<dbReference type="AlphaFoldDB" id="A1ZLC9"/>
<sequence>MIFEAKSSHLKNCTIEKHKIKYTTSLYTTVGAYGTTDVHLGSIG</sequence>
<keyword evidence="2" id="KW-1185">Reference proteome</keyword>
<evidence type="ECO:0000313" key="1">
    <source>
        <dbReference type="EMBL" id="EAY28683.1"/>
    </source>
</evidence>